<dbReference type="GO" id="GO:0005737">
    <property type="term" value="C:cytoplasm"/>
    <property type="evidence" value="ECO:0007669"/>
    <property type="project" value="TreeGrafter"/>
</dbReference>
<dbReference type="InterPro" id="IPR011680">
    <property type="entry name" value="FEZ"/>
</dbReference>
<dbReference type="PANTHER" id="PTHR12394">
    <property type="entry name" value="ZYGIN"/>
    <property type="match status" value="1"/>
</dbReference>
<evidence type="ECO:0000256" key="2">
    <source>
        <dbReference type="ARBA" id="ARBA00022553"/>
    </source>
</evidence>
<dbReference type="AlphaFoldDB" id="A0A6F9DCR9"/>
<keyword evidence="3" id="KW-0175">Coiled coil</keyword>
<dbReference type="EMBL" id="LR785159">
    <property type="protein sequence ID" value="CAB3245824.1"/>
    <property type="molecule type" value="mRNA"/>
</dbReference>
<evidence type="ECO:0000313" key="4">
    <source>
        <dbReference type="EMBL" id="CAB3245824.1"/>
    </source>
</evidence>
<evidence type="ECO:0000256" key="1">
    <source>
        <dbReference type="ARBA" id="ARBA00006788"/>
    </source>
</evidence>
<protein>
    <submittedName>
        <fullName evidence="4">Fasciculation and elongation protein zeta-2-like</fullName>
    </submittedName>
</protein>
<proteinExistence type="evidence at transcript level"/>
<name>A0A6F9DCR9_9ASCI</name>
<accession>A0A6F9DCR9</accession>
<evidence type="ECO:0000256" key="3">
    <source>
        <dbReference type="ARBA" id="ARBA00023054"/>
    </source>
</evidence>
<gene>
    <name evidence="4" type="primary">Fez2</name>
</gene>
<organism evidence="4">
    <name type="scientific">Phallusia mammillata</name>
    <dbReference type="NCBI Taxonomy" id="59560"/>
    <lineage>
        <taxon>Eukaryota</taxon>
        <taxon>Metazoa</taxon>
        <taxon>Chordata</taxon>
        <taxon>Tunicata</taxon>
        <taxon>Ascidiacea</taxon>
        <taxon>Phlebobranchia</taxon>
        <taxon>Ascidiidae</taxon>
        <taxon>Phallusia</taxon>
    </lineage>
</organism>
<reference evidence="4" key="1">
    <citation type="submission" date="2020-04" db="EMBL/GenBank/DDBJ databases">
        <authorList>
            <person name="Neveu A P."/>
        </authorList>
    </citation>
    <scope>NUCLEOTIDE SEQUENCE</scope>
    <source>
        <tissue evidence="4">Whole embryo</tissue>
    </source>
</reference>
<dbReference type="GO" id="GO:0030424">
    <property type="term" value="C:axon"/>
    <property type="evidence" value="ECO:0007669"/>
    <property type="project" value="TreeGrafter"/>
</dbReference>
<dbReference type="PANTHER" id="PTHR12394:SF12">
    <property type="entry name" value="LD08195P"/>
    <property type="match status" value="1"/>
</dbReference>
<dbReference type="Pfam" id="PF07763">
    <property type="entry name" value="FEZ"/>
    <property type="match status" value="1"/>
</dbReference>
<keyword evidence="2" id="KW-0597">Phosphoprotein</keyword>
<comment type="similarity">
    <text evidence="1">Belongs to the zygin family.</text>
</comment>
<sequence length="409" mass="46231">MEAPIAHIDEEWENFSSFSSGTQENVYFQSNLELDPTGKNLDDLLVKNDRYKSMEDLVHSFEETLASCFRVDCTDVATDNEQLTCLDDNTLFQNSIWKKITDNYGLVQPLNWETSHVRKLHIPALELTFKTEATNEKDQLVTDLEDSELAEQMDLHKMVEYNVYSDQNNAVFFTQSIHTDEAVMQTADEVIQELEQIMMKADDADVATDLEVQEQTGIIINDTYVENGEIPFERVCRQSIGSPSSQEEGDRATELKSLSITELNSICEGLDSEVKTLSTELLQQLNQRDELQFENEVRNSLISNVLEVQYKQEQFRRNNKISLPPTTKKFGRMKRSATADSVASTDGHYLTTAIPCNRGDLSIGNLQALNRLLSAIKADSEEVPHLLTSYILTVLCPAPVSSSQHALKL</sequence>